<sequence>MFLNLHHCILKQLDDPNPVKWISTNDRHVSGLVTTSPSQSTTYLLNVDEMRHVFNEIDRDKDGKISLEEIKWLLKKTNKTGTSGADLEVEARAVLDDMKSGCGDELFLSFKDFMDAHRKGVRSGEIQRAFRVFDLDGDGRLGAEEILVVMNRLGQRCGIEECKRIVRAVDRSGVGLVDMDDFMMTIREFKWWLKWLDSDHDGYLSKDDLKQALNTFSKWCAWWRARKMMKDADVNGDGFIDINDVHEVDGLLNSVEENLHMKIIH</sequence>
<evidence type="ECO:0000256" key="3">
    <source>
        <dbReference type="ARBA" id="ARBA00022837"/>
    </source>
</evidence>
<dbReference type="InterPro" id="IPR039647">
    <property type="entry name" value="EF_hand_pair_protein_CML-like"/>
</dbReference>
<evidence type="ECO:0000256" key="1">
    <source>
        <dbReference type="ARBA" id="ARBA00022723"/>
    </source>
</evidence>
<dbReference type="PROSITE" id="PS50222">
    <property type="entry name" value="EF_HAND_2"/>
    <property type="match status" value="4"/>
</dbReference>
<dbReference type="Pfam" id="PF13202">
    <property type="entry name" value="EF-hand_5"/>
    <property type="match status" value="2"/>
</dbReference>
<name>A0A0K9NMC8_ZOSMR</name>
<dbReference type="CDD" id="cd00051">
    <property type="entry name" value="EFh"/>
    <property type="match status" value="2"/>
</dbReference>
<dbReference type="SUPFAM" id="SSF47473">
    <property type="entry name" value="EF-hand"/>
    <property type="match status" value="2"/>
</dbReference>
<dbReference type="EMBL" id="LFYR01002027">
    <property type="protein sequence ID" value="KMZ57763.1"/>
    <property type="molecule type" value="Genomic_DNA"/>
</dbReference>
<proteinExistence type="predicted"/>
<dbReference type="PANTHER" id="PTHR10891">
    <property type="entry name" value="EF-HAND CALCIUM-BINDING DOMAIN CONTAINING PROTEIN"/>
    <property type="match status" value="1"/>
</dbReference>
<gene>
    <name evidence="5" type="ORF">ZOSMA_82G00790</name>
</gene>
<dbReference type="Pfam" id="PF13499">
    <property type="entry name" value="EF-hand_7"/>
    <property type="match status" value="1"/>
</dbReference>
<dbReference type="Proteomes" id="UP000036987">
    <property type="component" value="Unassembled WGS sequence"/>
</dbReference>
<dbReference type="GO" id="GO:0005509">
    <property type="term" value="F:calcium ion binding"/>
    <property type="evidence" value="ECO:0000318"/>
    <property type="project" value="GO_Central"/>
</dbReference>
<dbReference type="Pfam" id="PF13833">
    <property type="entry name" value="EF-hand_8"/>
    <property type="match status" value="1"/>
</dbReference>
<dbReference type="Gene3D" id="1.10.238.10">
    <property type="entry name" value="EF-hand"/>
    <property type="match status" value="3"/>
</dbReference>
<accession>A0A0K9NMC8</accession>
<evidence type="ECO:0000313" key="5">
    <source>
        <dbReference type="EMBL" id="KMZ57763.1"/>
    </source>
</evidence>
<evidence type="ECO:0000259" key="4">
    <source>
        <dbReference type="PROSITE" id="PS50222"/>
    </source>
</evidence>
<dbReference type="PROSITE" id="PS00018">
    <property type="entry name" value="EF_HAND_1"/>
    <property type="match status" value="4"/>
</dbReference>
<feature type="domain" description="EF-hand" evidence="4">
    <location>
        <begin position="45"/>
        <end position="80"/>
    </location>
</feature>
<protein>
    <recommendedName>
        <fullName evidence="4">EF-hand domain-containing protein</fullName>
    </recommendedName>
</protein>
<feature type="domain" description="EF-hand" evidence="4">
    <location>
        <begin position="184"/>
        <end position="219"/>
    </location>
</feature>
<evidence type="ECO:0000256" key="2">
    <source>
        <dbReference type="ARBA" id="ARBA00022737"/>
    </source>
</evidence>
<keyword evidence="2" id="KW-0677">Repeat</keyword>
<evidence type="ECO:0000313" key="6">
    <source>
        <dbReference type="Proteomes" id="UP000036987"/>
    </source>
</evidence>
<feature type="domain" description="EF-hand" evidence="4">
    <location>
        <begin position="121"/>
        <end position="156"/>
    </location>
</feature>
<dbReference type="STRING" id="29655.A0A0K9NMC8"/>
<dbReference type="SMART" id="SM00054">
    <property type="entry name" value="EFh"/>
    <property type="match status" value="4"/>
</dbReference>
<organism evidence="5 6">
    <name type="scientific">Zostera marina</name>
    <name type="common">Eelgrass</name>
    <dbReference type="NCBI Taxonomy" id="29655"/>
    <lineage>
        <taxon>Eukaryota</taxon>
        <taxon>Viridiplantae</taxon>
        <taxon>Streptophyta</taxon>
        <taxon>Embryophyta</taxon>
        <taxon>Tracheophyta</taxon>
        <taxon>Spermatophyta</taxon>
        <taxon>Magnoliopsida</taxon>
        <taxon>Liliopsida</taxon>
        <taxon>Zosteraceae</taxon>
        <taxon>Zostera</taxon>
    </lineage>
</organism>
<dbReference type="InterPro" id="IPR011992">
    <property type="entry name" value="EF-hand-dom_pair"/>
</dbReference>
<keyword evidence="1" id="KW-0479">Metal-binding</keyword>
<reference evidence="6" key="1">
    <citation type="journal article" date="2016" name="Nature">
        <title>The genome of the seagrass Zostera marina reveals angiosperm adaptation to the sea.</title>
        <authorList>
            <person name="Olsen J.L."/>
            <person name="Rouze P."/>
            <person name="Verhelst B."/>
            <person name="Lin Y.-C."/>
            <person name="Bayer T."/>
            <person name="Collen J."/>
            <person name="Dattolo E."/>
            <person name="De Paoli E."/>
            <person name="Dittami S."/>
            <person name="Maumus F."/>
            <person name="Michel G."/>
            <person name="Kersting A."/>
            <person name="Lauritano C."/>
            <person name="Lohaus R."/>
            <person name="Toepel M."/>
            <person name="Tonon T."/>
            <person name="Vanneste K."/>
            <person name="Amirebrahimi M."/>
            <person name="Brakel J."/>
            <person name="Bostroem C."/>
            <person name="Chovatia M."/>
            <person name="Grimwood J."/>
            <person name="Jenkins J.W."/>
            <person name="Jueterbock A."/>
            <person name="Mraz A."/>
            <person name="Stam W.T."/>
            <person name="Tice H."/>
            <person name="Bornberg-Bauer E."/>
            <person name="Green P.J."/>
            <person name="Pearson G.A."/>
            <person name="Procaccini G."/>
            <person name="Duarte C.M."/>
            <person name="Schmutz J."/>
            <person name="Reusch T.B.H."/>
            <person name="Van de Peer Y."/>
        </authorList>
    </citation>
    <scope>NUCLEOTIDE SEQUENCE [LARGE SCALE GENOMIC DNA]</scope>
    <source>
        <strain evidence="6">cv. Finnish</strain>
    </source>
</reference>
<dbReference type="InterPro" id="IPR018247">
    <property type="entry name" value="EF_Hand_1_Ca_BS"/>
</dbReference>
<dbReference type="FunFam" id="1.10.238.10:FF:000003">
    <property type="entry name" value="Calmodulin A"/>
    <property type="match status" value="1"/>
</dbReference>
<feature type="domain" description="EF-hand" evidence="4">
    <location>
        <begin position="224"/>
        <end position="255"/>
    </location>
</feature>
<dbReference type="AlphaFoldDB" id="A0A0K9NMC8"/>
<comment type="caution">
    <text evidence="5">The sequence shown here is derived from an EMBL/GenBank/DDBJ whole genome shotgun (WGS) entry which is preliminary data.</text>
</comment>
<dbReference type="OrthoDB" id="26525at2759"/>
<dbReference type="InterPro" id="IPR002048">
    <property type="entry name" value="EF_hand_dom"/>
</dbReference>
<keyword evidence="3" id="KW-0106">Calcium</keyword>
<keyword evidence="6" id="KW-1185">Reference proteome</keyword>